<accession>A0ACB7J7E7</accession>
<evidence type="ECO:0000313" key="2">
    <source>
        <dbReference type="Proteomes" id="UP000824881"/>
    </source>
</evidence>
<dbReference type="EMBL" id="WQMT02000002">
    <property type="protein sequence ID" value="KAG9226493.1"/>
    <property type="molecule type" value="Genomic_DNA"/>
</dbReference>
<sequence>MTNHHPYTGSGQPYYPHQYSYPTHSASHSPIPGNAPFQFQNPYGLPPSPAGIPPHPHMHMNGHHHHQPARVNGHGRGAYTYAHNSYNSRPVAGPSYPYPSHAPSPKYPPYQAYPTAYPPPHIPYPPQHWTAPQTSHSQISSPQPTHLSVSMDDHPPSIKSSPNAAAAPVLEHEPIEVPEVLESNETQPPPSPPPEPVEETENIESSPTESSIPATSSDIARGAYAIWSRRPRHPSQAPGIIISSHARPPPGVVKYALELPTPPASPPVASCPLPDTNEVVDEPANVPEEPAEDVTSRTVEVENLPSKVTIPSLPSSSTATDATNTPSTTTPGSPVSTTNTSVSLNATPVKLDDPVASVADVPVSPENHTPTLEPERAPTPEVSTSKPTEDATPPPAKPPAVQKKSWASLLQQPNSSSSGKQRNALPTSSVVGVSIPADAPTQAPSSTSSINQTKKTELLKLLLPHASSNTPVTPTHSYANAAVTAPAQSASSAPPAIRPRGLVNTGNMCFANSVLQVLIYCQPFHKLFVDLGKTLGEGGGAEILLAESTGEGEKATPLVDATIKFLKEFQVAKAVETETSRRGGKGKEKEVNDDDWDGESFIPTYVYDALKEKKRFDHMRASLGGQQEDAEEFLGFYLETLEEELSLILNAVSPASASRPKAKVEEREEEAPPEDDGWLEVGKKNRSVITRTVNTIESAITRIFGGKFCYTLRAPGQKDSVIVEAWRSLRLDIQPEQIHTIQDALSHISQPQSVQMTLPTKPGVSVDASQLVLIESLPPVLILHMKRFCYDTKVGGVVKVGKHVAFAPELDVKSDVMVTKRPPVTKYKLFGIVYHHGSSASGGHYTLDVLHPNRYPTSIPGSKPREGWMRIDDELVSDVRPDDVFSPPADDTRCAYLLFYRRIGK</sequence>
<evidence type="ECO:0000313" key="1">
    <source>
        <dbReference type="EMBL" id="KAG9226493.1"/>
    </source>
</evidence>
<name>A0ACB7J7E7_PLECO</name>
<organism evidence="1 2">
    <name type="scientific">Pleurotus cornucopiae</name>
    <name type="common">Cornucopia mushroom</name>
    <dbReference type="NCBI Taxonomy" id="5321"/>
    <lineage>
        <taxon>Eukaryota</taxon>
        <taxon>Fungi</taxon>
        <taxon>Dikarya</taxon>
        <taxon>Basidiomycota</taxon>
        <taxon>Agaricomycotina</taxon>
        <taxon>Agaricomycetes</taxon>
        <taxon>Agaricomycetidae</taxon>
        <taxon>Agaricales</taxon>
        <taxon>Pleurotineae</taxon>
        <taxon>Pleurotaceae</taxon>
        <taxon>Pleurotus</taxon>
    </lineage>
</organism>
<dbReference type="Proteomes" id="UP000824881">
    <property type="component" value="Unassembled WGS sequence"/>
</dbReference>
<keyword evidence="2" id="KW-1185">Reference proteome</keyword>
<reference evidence="1 2" key="1">
    <citation type="journal article" date="2021" name="Appl. Environ. Microbiol.">
        <title>Genetic linkage and physical mapping for an oyster mushroom Pleurotus cornucopiae and QTL analysis for the trait cap color.</title>
        <authorList>
            <person name="Zhang Y."/>
            <person name="Gao W."/>
            <person name="Sonnenberg A."/>
            <person name="Chen Q."/>
            <person name="Zhang J."/>
            <person name="Huang C."/>
        </authorList>
    </citation>
    <scope>NUCLEOTIDE SEQUENCE [LARGE SCALE GENOMIC DNA]</scope>
    <source>
        <strain evidence="1">CCMSSC00406</strain>
    </source>
</reference>
<proteinExistence type="predicted"/>
<gene>
    <name evidence="1" type="ORF">CCMSSC00406_0005840</name>
</gene>
<protein>
    <submittedName>
        <fullName evidence="1">Uncharacterized protein</fullName>
    </submittedName>
</protein>
<comment type="caution">
    <text evidence="1">The sequence shown here is derived from an EMBL/GenBank/DDBJ whole genome shotgun (WGS) entry which is preliminary data.</text>
</comment>